<protein>
    <recommendedName>
        <fullName evidence="5">Galactose oxidase</fullName>
    </recommendedName>
</protein>
<dbReference type="Gene3D" id="2.120.10.80">
    <property type="entry name" value="Kelch-type beta propeller"/>
    <property type="match status" value="2"/>
</dbReference>
<reference evidence="3 4" key="1">
    <citation type="journal article" date="2021" name="MBio">
        <title>Poor Competitiveness of Bradyrhizobium in Pigeon Pea Root Colonization in Indian Soils.</title>
        <authorList>
            <person name="Chalasani D."/>
            <person name="Basu A."/>
            <person name="Pullabhotla S.V.S.R.N."/>
            <person name="Jorrin B."/>
            <person name="Neal A.L."/>
            <person name="Poole P.S."/>
            <person name="Podile A.R."/>
            <person name="Tkacz A."/>
        </authorList>
    </citation>
    <scope>NUCLEOTIDE SEQUENCE [LARGE SCALE GENOMIC DNA]</scope>
    <source>
        <strain evidence="3 4">HU56</strain>
    </source>
</reference>
<dbReference type="RefSeq" id="WP_220338054.1">
    <property type="nucleotide sequence ID" value="NZ_JAEUAK010000021.1"/>
</dbReference>
<evidence type="ECO:0000313" key="3">
    <source>
        <dbReference type="EMBL" id="MBW9056662.1"/>
    </source>
</evidence>
<organism evidence="3 4">
    <name type="scientific">Rhizobium mesosinicum</name>
    <dbReference type="NCBI Taxonomy" id="335017"/>
    <lineage>
        <taxon>Bacteria</taxon>
        <taxon>Pseudomonadati</taxon>
        <taxon>Pseudomonadota</taxon>
        <taxon>Alphaproteobacteria</taxon>
        <taxon>Hyphomicrobiales</taxon>
        <taxon>Rhizobiaceae</taxon>
        <taxon>Rhizobium/Agrobacterium group</taxon>
        <taxon>Rhizobium</taxon>
    </lineage>
</organism>
<gene>
    <name evidence="3" type="ORF">JNB85_30050</name>
</gene>
<sequence length="351" mass="39969">MRPFFRKVIYLCLFLVFALGLFVTWFVGGFPGLPGPTLKRIAVADWQPRDSAGEFVFKNKLWILGGWKTNPPELLQDVWNSVDGVKWNLVQAKLPFHYTDLPMSIVFKDRIWVMGGTTLSDPANPATNTVWNSEDGVNWNKVQQSAAWSPRTATPIVELNGRLWILGGLEWVNGKQTLKNDVWSSVDGINWVKATEHAAWTPRAFHGAIAYQGKLWVLGGGSYTPDYVALNDVWNSEDGVNWTKVADAPWHGRIWFSTAVYNGYMWMIGGWSKETLNRNGIWYSADGLNWKRLVLSNTWRARHEQSTYVYDGKIILAGGHADPLTNEVWELNVPSYWLAIDRLADKIIPWR</sequence>
<dbReference type="PANTHER" id="PTHR24412:SF489">
    <property type="entry name" value="RING FINGER DOMAIN AND KELCH REPEAT-CONTAINING PROTEIN DDB_G0271372"/>
    <property type="match status" value="1"/>
</dbReference>
<dbReference type="Pfam" id="PF24681">
    <property type="entry name" value="Kelch_KLHDC2_KLHL20_DRC7"/>
    <property type="match status" value="1"/>
</dbReference>
<evidence type="ECO:0008006" key="5">
    <source>
        <dbReference type="Google" id="ProtNLM"/>
    </source>
</evidence>
<evidence type="ECO:0000256" key="2">
    <source>
        <dbReference type="ARBA" id="ARBA00022737"/>
    </source>
</evidence>
<evidence type="ECO:0000313" key="4">
    <source>
        <dbReference type="Proteomes" id="UP000717752"/>
    </source>
</evidence>
<dbReference type="SUPFAM" id="SSF117281">
    <property type="entry name" value="Kelch motif"/>
    <property type="match status" value="2"/>
</dbReference>
<name>A0ABS7H311_9HYPH</name>
<keyword evidence="1" id="KW-0880">Kelch repeat</keyword>
<evidence type="ECO:0000256" key="1">
    <source>
        <dbReference type="ARBA" id="ARBA00022441"/>
    </source>
</evidence>
<dbReference type="InterPro" id="IPR015915">
    <property type="entry name" value="Kelch-typ_b-propeller"/>
</dbReference>
<keyword evidence="4" id="KW-1185">Reference proteome</keyword>
<dbReference type="EMBL" id="JAEUAK010000021">
    <property type="protein sequence ID" value="MBW9056662.1"/>
    <property type="molecule type" value="Genomic_DNA"/>
</dbReference>
<keyword evidence="2" id="KW-0677">Repeat</keyword>
<dbReference type="Proteomes" id="UP000717752">
    <property type="component" value="Unassembled WGS sequence"/>
</dbReference>
<accession>A0ABS7H311</accession>
<dbReference type="PANTHER" id="PTHR24412">
    <property type="entry name" value="KELCH PROTEIN"/>
    <property type="match status" value="1"/>
</dbReference>
<proteinExistence type="predicted"/>
<comment type="caution">
    <text evidence="3">The sequence shown here is derived from an EMBL/GenBank/DDBJ whole genome shotgun (WGS) entry which is preliminary data.</text>
</comment>